<dbReference type="Pfam" id="PF15632">
    <property type="entry name" value="ATPgrasp_Ter"/>
    <property type="match status" value="1"/>
</dbReference>
<dbReference type="HOGENOM" id="CLU_052967_0_0_0"/>
<dbReference type="STRING" id="649638.Trad_2432"/>
<name>D7CT78_TRURR</name>
<keyword evidence="1" id="KW-0436">Ligase</keyword>
<feature type="domain" description="ATP-grasp" evidence="5">
    <location>
        <begin position="127"/>
        <end position="301"/>
    </location>
</feature>
<evidence type="ECO:0000313" key="7">
    <source>
        <dbReference type="Proteomes" id="UP000000379"/>
    </source>
</evidence>
<proteinExistence type="predicted"/>
<dbReference type="RefSeq" id="WP_013178903.1">
    <property type="nucleotide sequence ID" value="NC_014221.1"/>
</dbReference>
<dbReference type="PANTHER" id="PTHR43585">
    <property type="entry name" value="FUMIPYRROLE BIOSYNTHESIS PROTEIN C"/>
    <property type="match status" value="1"/>
</dbReference>
<dbReference type="eggNOG" id="COG1821">
    <property type="taxonomic scope" value="Bacteria"/>
</dbReference>
<evidence type="ECO:0000313" key="6">
    <source>
        <dbReference type="EMBL" id="ADI15541.1"/>
    </source>
</evidence>
<dbReference type="InterPro" id="IPR013815">
    <property type="entry name" value="ATP_grasp_subdomain_1"/>
</dbReference>
<dbReference type="GO" id="GO:0005524">
    <property type="term" value="F:ATP binding"/>
    <property type="evidence" value="ECO:0007669"/>
    <property type="project" value="UniProtKB-UniRule"/>
</dbReference>
<protein>
    <recommendedName>
        <fullName evidence="5">ATP-grasp domain-containing protein</fullName>
    </recommendedName>
</protein>
<evidence type="ECO:0000256" key="1">
    <source>
        <dbReference type="ARBA" id="ARBA00022598"/>
    </source>
</evidence>
<accession>D7CT78</accession>
<keyword evidence="2 4" id="KW-0547">Nucleotide-binding</keyword>
<dbReference type="Proteomes" id="UP000000379">
    <property type="component" value="Chromosome"/>
</dbReference>
<dbReference type="EMBL" id="CP002049">
    <property type="protein sequence ID" value="ADI15541.1"/>
    <property type="molecule type" value="Genomic_DNA"/>
</dbReference>
<dbReference type="Gene3D" id="3.40.50.20">
    <property type="match status" value="1"/>
</dbReference>
<dbReference type="KEGG" id="tra:Trad_2432"/>
<gene>
    <name evidence="6" type="ordered locus">Trad_2432</name>
</gene>
<dbReference type="NCBIfam" id="NF009405">
    <property type="entry name" value="PRK12767.1-4"/>
    <property type="match status" value="1"/>
</dbReference>
<dbReference type="AlphaFoldDB" id="D7CT78"/>
<dbReference type="Gene3D" id="3.30.470.20">
    <property type="entry name" value="ATP-grasp fold, B domain"/>
    <property type="match status" value="1"/>
</dbReference>
<reference evidence="6 7" key="2">
    <citation type="journal article" date="2011" name="Stand. Genomic Sci.">
        <title>Complete genome sequence of Truepera radiovictrix type strain (RQ-24).</title>
        <authorList>
            <person name="Ivanova N."/>
            <person name="Rohde C."/>
            <person name="Munk C."/>
            <person name="Nolan M."/>
            <person name="Lucas S."/>
            <person name="Del Rio T.G."/>
            <person name="Tice H."/>
            <person name="Deshpande S."/>
            <person name="Cheng J.F."/>
            <person name="Tapia R."/>
            <person name="Han C."/>
            <person name="Goodwin L."/>
            <person name="Pitluck S."/>
            <person name="Liolios K."/>
            <person name="Mavromatis K."/>
            <person name="Mikhailova N."/>
            <person name="Pati A."/>
            <person name="Chen A."/>
            <person name="Palaniappan K."/>
            <person name="Land M."/>
            <person name="Hauser L."/>
            <person name="Chang Y.J."/>
            <person name="Jeffries C.D."/>
            <person name="Brambilla E."/>
            <person name="Rohde M."/>
            <person name="Goker M."/>
            <person name="Tindall B.J."/>
            <person name="Woyke T."/>
            <person name="Bristow J."/>
            <person name="Eisen J.A."/>
            <person name="Markowitz V."/>
            <person name="Hugenholtz P."/>
            <person name="Kyrpides N.C."/>
            <person name="Klenk H.P."/>
            <person name="Lapidus A."/>
        </authorList>
    </citation>
    <scope>NUCLEOTIDE SEQUENCE [LARGE SCALE GENOMIC DNA]</scope>
    <source>
        <strain evidence="7">DSM 17093 / CIP 108686 / LMG 22925 / RQ-24</strain>
    </source>
</reference>
<evidence type="ECO:0000256" key="4">
    <source>
        <dbReference type="PROSITE-ProRule" id="PRU00409"/>
    </source>
</evidence>
<evidence type="ECO:0000256" key="2">
    <source>
        <dbReference type="ARBA" id="ARBA00022741"/>
    </source>
</evidence>
<dbReference type="OrthoDB" id="9803907at2"/>
<keyword evidence="3 4" id="KW-0067">ATP-binding</keyword>
<dbReference type="InterPro" id="IPR011761">
    <property type="entry name" value="ATP-grasp"/>
</dbReference>
<dbReference type="GO" id="GO:0016874">
    <property type="term" value="F:ligase activity"/>
    <property type="evidence" value="ECO:0007669"/>
    <property type="project" value="UniProtKB-KW"/>
</dbReference>
<dbReference type="GO" id="GO:0046872">
    <property type="term" value="F:metal ion binding"/>
    <property type="evidence" value="ECO:0007669"/>
    <property type="project" value="InterPro"/>
</dbReference>
<reference evidence="7" key="1">
    <citation type="submission" date="2010-05" db="EMBL/GenBank/DDBJ databases">
        <title>The complete genome of Truepera radiovictris DSM 17093.</title>
        <authorList>
            <consortium name="US DOE Joint Genome Institute (JGI-PGF)"/>
            <person name="Lucas S."/>
            <person name="Copeland A."/>
            <person name="Lapidus A."/>
            <person name="Glavina del Rio T."/>
            <person name="Dalin E."/>
            <person name="Tice H."/>
            <person name="Bruce D."/>
            <person name="Goodwin L."/>
            <person name="Pitluck S."/>
            <person name="Kyrpides N."/>
            <person name="Mavromatis K."/>
            <person name="Ovchinnikova G."/>
            <person name="Munk A.C."/>
            <person name="Detter J.C."/>
            <person name="Han C."/>
            <person name="Tapia R."/>
            <person name="Land M."/>
            <person name="Hauser L."/>
            <person name="Markowitz V."/>
            <person name="Cheng J.-F."/>
            <person name="Hugenholtz P."/>
            <person name="Woyke T."/>
            <person name="Wu D."/>
            <person name="Tindall B."/>
            <person name="Pomrenke H.G."/>
            <person name="Brambilla E."/>
            <person name="Klenk H.-P."/>
            <person name="Eisen J.A."/>
        </authorList>
    </citation>
    <scope>NUCLEOTIDE SEQUENCE [LARGE SCALE GENOMIC DNA]</scope>
    <source>
        <strain evidence="7">DSM 17093 / CIP 108686 / LMG 22925 / RQ-24</strain>
    </source>
</reference>
<dbReference type="InterPro" id="IPR052032">
    <property type="entry name" value="ATP-dep_AA_Ligase"/>
</dbReference>
<dbReference type="PANTHER" id="PTHR43585:SF2">
    <property type="entry name" value="ATP-GRASP ENZYME FSQD"/>
    <property type="match status" value="1"/>
</dbReference>
<evidence type="ECO:0000256" key="3">
    <source>
        <dbReference type="ARBA" id="ARBA00022840"/>
    </source>
</evidence>
<dbReference type="InterPro" id="IPR048764">
    <property type="entry name" value="PylC_N"/>
</dbReference>
<keyword evidence="7" id="KW-1185">Reference proteome</keyword>
<dbReference type="SUPFAM" id="SSF56059">
    <property type="entry name" value="Glutathione synthetase ATP-binding domain-like"/>
    <property type="match status" value="1"/>
</dbReference>
<dbReference type="PROSITE" id="PS50975">
    <property type="entry name" value="ATP_GRASP"/>
    <property type="match status" value="1"/>
</dbReference>
<dbReference type="Gene3D" id="3.30.1490.20">
    <property type="entry name" value="ATP-grasp fold, A domain"/>
    <property type="match status" value="1"/>
</dbReference>
<evidence type="ECO:0000259" key="5">
    <source>
        <dbReference type="PROSITE" id="PS50975"/>
    </source>
</evidence>
<sequence>MTHTSAAPRAYNVLVTSAGRRASLVQAFKRATHARGARVFAGDASALAPTLYLADAAFRLPSVGSPDYVPHLLELVEAHDVGLIVPTIDPELGVLAAHAAAFAELGCKALVSHHAFVEISGDKWLTQQAFASHGLDVPQSWTPEEVQRKGLALPERLFVKPRDGSASRDTYRATPATLPDILTRVPNAIIQEELLGPEVTIDALLDFEGRALHYVPRIRLRTLAGESIQGVTIPDDDLGGWLEGLLAAAAKLGARGPITLQAFLTERGPVLIEVNPRFGGGFPLAYAAGGHYPEWLLALLAGEAVPPRLGEYQRGLYMTRYNVEHFTTELLWEG</sequence>
<organism evidence="6 7">
    <name type="scientific">Truepera radiovictrix (strain DSM 17093 / CIP 108686 / LMG 22925 / RQ-24)</name>
    <dbReference type="NCBI Taxonomy" id="649638"/>
    <lineage>
        <taxon>Bacteria</taxon>
        <taxon>Thermotogati</taxon>
        <taxon>Deinococcota</taxon>
        <taxon>Deinococci</taxon>
        <taxon>Trueperales</taxon>
        <taxon>Trueperaceae</taxon>
        <taxon>Truepera</taxon>
    </lineage>
</organism>
<dbReference type="Pfam" id="PF21360">
    <property type="entry name" value="PylC-like_N"/>
    <property type="match status" value="1"/>
</dbReference>